<reference evidence="1" key="1">
    <citation type="journal article" date="2016" name="New Phytol.">
        <title>Complete mitochondrial genomes from the ferns Ophioglossum californicum and Psilotum nudum are highly repetitive with the largest organellar introns.</title>
        <authorList>
            <person name="Guo W."/>
            <person name="Zhu A."/>
            <person name="Fan W."/>
            <person name="Mower J.P."/>
        </authorList>
    </citation>
    <scope>NUCLEOTIDE SEQUENCE</scope>
    <source>
        <strain evidence="1">V14</strain>
    </source>
</reference>
<keyword evidence="1" id="KW-0689">Ribosomal protein</keyword>
<gene>
    <name evidence="1" type="primary">rps1</name>
</gene>
<organism evidence="1">
    <name type="scientific">Ophioglossum californicum</name>
    <dbReference type="NCBI Taxonomy" id="1267209"/>
    <lineage>
        <taxon>Eukaryota</taxon>
        <taxon>Viridiplantae</taxon>
        <taxon>Streptophyta</taxon>
        <taxon>Embryophyta</taxon>
        <taxon>Tracheophyta</taxon>
        <taxon>Polypodiopsida</taxon>
        <taxon>Ophioglossidae</taxon>
        <taxon>Ophioglossales</taxon>
        <taxon>Ophioglossaceae</taxon>
        <taxon>Ophioglossoideae</taxon>
        <taxon>Ophioglossum</taxon>
    </lineage>
</organism>
<name>A0A1B3TRG8_9MONI</name>
<dbReference type="GO" id="GO:0005840">
    <property type="term" value="C:ribosome"/>
    <property type="evidence" value="ECO:0007669"/>
    <property type="project" value="UniProtKB-KW"/>
</dbReference>
<evidence type="ECO:0000313" key="1">
    <source>
        <dbReference type="EMBL" id="AOH05910.1"/>
    </source>
</evidence>
<keyword evidence="1" id="KW-0687">Ribonucleoprotein</keyword>
<dbReference type="EMBL" id="KX171637">
    <property type="protein sequence ID" value="AOH05910.1"/>
    <property type="molecule type" value="Genomic_DNA"/>
</dbReference>
<accession>A0A1B3TRG8</accession>
<dbReference type="AlphaFoldDB" id="A0A1B3TRG8"/>
<keyword evidence="1" id="KW-0496">Mitochondrion</keyword>
<dbReference type="RefSeq" id="YP_009277440.1">
    <property type="nucleotide sequence ID" value="NC_030900.1"/>
</dbReference>
<dbReference type="GeneID" id="28799251"/>
<sequence length="233" mass="26206">MVLVNTGLKTPVIFSQDEAKRVSVLGENASRVFPPTARVPWVLNLVGIQDSEEAEGLRSPRIVWPEPCKPNLFSPERLNKKRVWIEPTRIWRDREKRVKGFLPNSMKGGYAVAVAGPVAPPPRSLFRRRRGFSGNGRFNRSRRFVFKGRGALRAPRGGLKAPCPPTGGQQIIPKGGVGLRFDGGRGFVGRRRFSRNGWIKFKILNMNPKDWNIVVEAICAAPTFSKRKKPWLL</sequence>
<proteinExistence type="predicted"/>
<geneLocation type="mitochondrion" evidence="1"/>
<protein>
    <submittedName>
        <fullName evidence="1">Ribosomal protein S1</fullName>
    </submittedName>
</protein>